<organism evidence="9 10">
    <name type="scientific">Streptomonospora mangrovi</name>
    <dbReference type="NCBI Taxonomy" id="2883123"/>
    <lineage>
        <taxon>Bacteria</taxon>
        <taxon>Bacillati</taxon>
        <taxon>Actinomycetota</taxon>
        <taxon>Actinomycetes</taxon>
        <taxon>Streptosporangiales</taxon>
        <taxon>Nocardiopsidaceae</taxon>
        <taxon>Streptomonospora</taxon>
    </lineage>
</organism>
<dbReference type="AlphaFoldDB" id="A0A9X3NVM9"/>
<dbReference type="GO" id="GO:0006508">
    <property type="term" value="P:proteolysis"/>
    <property type="evidence" value="ECO:0007669"/>
    <property type="project" value="UniProtKB-KW"/>
</dbReference>
<feature type="domain" description="Peptidase S9A N-terminal" evidence="8">
    <location>
        <begin position="13"/>
        <end position="408"/>
    </location>
</feature>
<keyword evidence="4" id="KW-0378">Hydrolase</keyword>
<evidence type="ECO:0000313" key="10">
    <source>
        <dbReference type="Proteomes" id="UP001140076"/>
    </source>
</evidence>
<evidence type="ECO:0000259" key="7">
    <source>
        <dbReference type="Pfam" id="PF00326"/>
    </source>
</evidence>
<evidence type="ECO:0000256" key="4">
    <source>
        <dbReference type="ARBA" id="ARBA00022801"/>
    </source>
</evidence>
<proteinExistence type="predicted"/>
<dbReference type="InterPro" id="IPR001375">
    <property type="entry name" value="Peptidase_S9_cat"/>
</dbReference>
<feature type="compositionally biased region" description="Basic and acidic residues" evidence="6">
    <location>
        <begin position="1"/>
        <end position="10"/>
    </location>
</feature>
<feature type="domain" description="Peptidase S9 prolyl oligopeptidase catalytic" evidence="7">
    <location>
        <begin position="490"/>
        <end position="700"/>
    </location>
</feature>
<dbReference type="InterPro" id="IPR051167">
    <property type="entry name" value="Prolyl_oligopep/macrocyclase"/>
</dbReference>
<comment type="catalytic activity">
    <reaction evidence="1">
        <text>Hydrolysis of Pro-|-Xaa &gt;&gt; Ala-|-Xaa in oligopeptides.</text>
        <dbReference type="EC" id="3.4.21.26"/>
    </reaction>
</comment>
<dbReference type="EMBL" id="JAJAQC010000017">
    <property type="protein sequence ID" value="MDA0565071.1"/>
    <property type="molecule type" value="Genomic_DNA"/>
</dbReference>
<feature type="region of interest" description="Disordered" evidence="6">
    <location>
        <begin position="414"/>
        <end position="434"/>
    </location>
</feature>
<dbReference type="EC" id="3.4.21.26" evidence="2"/>
<dbReference type="InterPro" id="IPR002470">
    <property type="entry name" value="Peptidase_S9A"/>
</dbReference>
<evidence type="ECO:0000313" key="9">
    <source>
        <dbReference type="EMBL" id="MDA0565071.1"/>
    </source>
</evidence>
<keyword evidence="10" id="KW-1185">Reference proteome</keyword>
<dbReference type="InterPro" id="IPR023302">
    <property type="entry name" value="Pept_S9A_N"/>
</dbReference>
<evidence type="ECO:0000256" key="6">
    <source>
        <dbReference type="SAM" id="MobiDB-lite"/>
    </source>
</evidence>
<name>A0A9X3NVM9_9ACTN</name>
<sequence>MAVSDSDRVAMRPPAPRRGDDTDRIHGRVVADPFRWLEDDSTPECAEWLAGQAALLERHRATWPLREALHRDLTGLTGVGALTVPVSSPPVLRRGRRFYLRRAPGQELPVLMVADPGAAPRVLVDPLALDPGARTTLDSWRPSWNGAVLAYQVSSGGSERPELRLLRVADGTPVDSPIPLARPTPVAWLPTGLGFHYTLPDSEGGRRVLLHRLGTDPADDETVFATDRPHLAIKSAPARPWLMITTSSGVTSGNTLLVVPEPGARPRVLHDGDRDGARAVLKFGPGPLVLAVTDLDAPFGRVCAVDPDDPAARSWRTLIPEEPGAVLDDAVPLLDPDTGAPCLLVNRTRQGLSELALHGHDGARVCDVPVPGSGSVRRMAAPPDSDRAWFAYTDFVTPPTVYRFDLRERRCVPEPVEGAPPAPAAEGGDGGGAAAAAPQVRQVVYTAADGTRVGMHLVFSGDPADGPRPAVLTTYGGFGASSVPGYSPTILAWVRAGGVYAVAGVRGGGEGGTAWHAAGSGTNKPTAIADFLAAAEWLVDQGWTAPDRLAVKGASHSGLMAAAAITARPDLFAAAVVSDALTDMVRYPGFGLGRMWREEFGTADDPDQLDTLLSYSPYHRVRPGAGYPAVLLTCPRTDARVDSMHTRKLTAALQDAAAATPGARPVLLRCESDVGHGMRSASRWIALQADVLAFCAAHTGLGGGDTGR</sequence>
<dbReference type="Gene3D" id="3.40.50.1820">
    <property type="entry name" value="alpha/beta hydrolase"/>
    <property type="match status" value="1"/>
</dbReference>
<evidence type="ECO:0000259" key="8">
    <source>
        <dbReference type="Pfam" id="PF02897"/>
    </source>
</evidence>
<keyword evidence="3" id="KW-0645">Protease</keyword>
<dbReference type="Proteomes" id="UP001140076">
    <property type="component" value="Unassembled WGS sequence"/>
</dbReference>
<feature type="region of interest" description="Disordered" evidence="6">
    <location>
        <begin position="1"/>
        <end position="24"/>
    </location>
</feature>
<dbReference type="PANTHER" id="PTHR42881">
    <property type="entry name" value="PROLYL ENDOPEPTIDASE"/>
    <property type="match status" value="1"/>
</dbReference>
<dbReference type="PANTHER" id="PTHR42881:SF2">
    <property type="entry name" value="PROLYL ENDOPEPTIDASE"/>
    <property type="match status" value="1"/>
</dbReference>
<dbReference type="InterPro" id="IPR029058">
    <property type="entry name" value="AB_hydrolase_fold"/>
</dbReference>
<comment type="caution">
    <text evidence="9">The sequence shown here is derived from an EMBL/GenBank/DDBJ whole genome shotgun (WGS) entry which is preliminary data.</text>
</comment>
<evidence type="ECO:0000256" key="1">
    <source>
        <dbReference type="ARBA" id="ARBA00001070"/>
    </source>
</evidence>
<dbReference type="Gene3D" id="2.130.10.120">
    <property type="entry name" value="Prolyl oligopeptidase, N-terminal domain"/>
    <property type="match status" value="1"/>
</dbReference>
<gene>
    <name evidence="9" type="ORF">LG943_12180</name>
</gene>
<dbReference type="PRINTS" id="PR00862">
    <property type="entry name" value="PROLIGOPTASE"/>
</dbReference>
<dbReference type="RefSeq" id="WP_270072352.1">
    <property type="nucleotide sequence ID" value="NZ_JAJAQC010000017.1"/>
</dbReference>
<dbReference type="GO" id="GO:0004252">
    <property type="term" value="F:serine-type endopeptidase activity"/>
    <property type="evidence" value="ECO:0007669"/>
    <property type="project" value="UniProtKB-EC"/>
</dbReference>
<accession>A0A9X3NVM9</accession>
<evidence type="ECO:0000256" key="5">
    <source>
        <dbReference type="ARBA" id="ARBA00022825"/>
    </source>
</evidence>
<reference evidence="9" key="1">
    <citation type="submission" date="2021-10" db="EMBL/GenBank/DDBJ databases">
        <title>Streptomonospora sp. nov., isolated from mangrove soil.</title>
        <authorList>
            <person name="Chen X."/>
            <person name="Ge X."/>
            <person name="Liu W."/>
        </authorList>
    </citation>
    <scope>NUCLEOTIDE SEQUENCE</scope>
    <source>
        <strain evidence="9">S1-112</strain>
    </source>
</reference>
<dbReference type="Pfam" id="PF00326">
    <property type="entry name" value="Peptidase_S9"/>
    <property type="match status" value="1"/>
</dbReference>
<evidence type="ECO:0000256" key="3">
    <source>
        <dbReference type="ARBA" id="ARBA00022670"/>
    </source>
</evidence>
<dbReference type="SUPFAM" id="SSF53474">
    <property type="entry name" value="alpha/beta-Hydrolases"/>
    <property type="match status" value="1"/>
</dbReference>
<dbReference type="SUPFAM" id="SSF50993">
    <property type="entry name" value="Peptidase/esterase 'gauge' domain"/>
    <property type="match status" value="1"/>
</dbReference>
<dbReference type="Pfam" id="PF02897">
    <property type="entry name" value="Peptidase_S9_N"/>
    <property type="match status" value="1"/>
</dbReference>
<protein>
    <recommendedName>
        <fullName evidence="2">prolyl oligopeptidase</fullName>
        <ecNumber evidence="2">3.4.21.26</ecNumber>
    </recommendedName>
</protein>
<keyword evidence="5" id="KW-0720">Serine protease</keyword>
<dbReference type="GO" id="GO:0070012">
    <property type="term" value="F:oligopeptidase activity"/>
    <property type="evidence" value="ECO:0007669"/>
    <property type="project" value="TreeGrafter"/>
</dbReference>
<dbReference type="GO" id="GO:0005829">
    <property type="term" value="C:cytosol"/>
    <property type="evidence" value="ECO:0007669"/>
    <property type="project" value="TreeGrafter"/>
</dbReference>
<evidence type="ECO:0000256" key="2">
    <source>
        <dbReference type="ARBA" id="ARBA00011897"/>
    </source>
</evidence>